<evidence type="ECO:0000313" key="2">
    <source>
        <dbReference type="EMBL" id="MBE9041092.1"/>
    </source>
</evidence>
<feature type="region of interest" description="Disordered" evidence="1">
    <location>
        <begin position="1"/>
        <end position="72"/>
    </location>
</feature>
<dbReference type="Proteomes" id="UP000621799">
    <property type="component" value="Unassembled WGS sequence"/>
</dbReference>
<protein>
    <recommendedName>
        <fullName evidence="4">Cell division protein FtsL</fullName>
    </recommendedName>
</protein>
<proteinExistence type="predicted"/>
<dbReference type="RefSeq" id="WP_264321321.1">
    <property type="nucleotide sequence ID" value="NZ_JADEXN010000150.1"/>
</dbReference>
<comment type="caution">
    <text evidence="2">The sequence shown here is derived from an EMBL/GenBank/DDBJ whole genome shotgun (WGS) entry which is preliminary data.</text>
</comment>
<organism evidence="2 3">
    <name type="scientific">Zarconia navalis LEGE 11467</name>
    <dbReference type="NCBI Taxonomy" id="1828826"/>
    <lineage>
        <taxon>Bacteria</taxon>
        <taxon>Bacillati</taxon>
        <taxon>Cyanobacteriota</taxon>
        <taxon>Cyanophyceae</taxon>
        <taxon>Oscillatoriophycideae</taxon>
        <taxon>Oscillatoriales</taxon>
        <taxon>Oscillatoriales incertae sedis</taxon>
        <taxon>Zarconia</taxon>
        <taxon>Zarconia navalis</taxon>
    </lineage>
</organism>
<dbReference type="EMBL" id="JADEXN010000150">
    <property type="protein sequence ID" value="MBE9041092.1"/>
    <property type="molecule type" value="Genomic_DNA"/>
</dbReference>
<evidence type="ECO:0008006" key="4">
    <source>
        <dbReference type="Google" id="ProtNLM"/>
    </source>
</evidence>
<feature type="compositionally biased region" description="Low complexity" evidence="1">
    <location>
        <begin position="173"/>
        <end position="189"/>
    </location>
</feature>
<name>A0A928Z750_9CYAN</name>
<keyword evidence="3" id="KW-1185">Reference proteome</keyword>
<feature type="region of interest" description="Disordered" evidence="1">
    <location>
        <begin position="172"/>
        <end position="197"/>
    </location>
</feature>
<reference evidence="2" key="1">
    <citation type="submission" date="2020-10" db="EMBL/GenBank/DDBJ databases">
        <authorList>
            <person name="Castelo-Branco R."/>
            <person name="Eusebio N."/>
            <person name="Adriana R."/>
            <person name="Vieira A."/>
            <person name="Brugerolle De Fraissinette N."/>
            <person name="Rezende De Castro R."/>
            <person name="Schneider M.P."/>
            <person name="Vasconcelos V."/>
            <person name="Leao P.N."/>
        </authorList>
    </citation>
    <scope>NUCLEOTIDE SEQUENCE</scope>
    <source>
        <strain evidence="2">LEGE 11467</strain>
    </source>
</reference>
<gene>
    <name evidence="2" type="ORF">IQ235_09910</name>
</gene>
<sequence length="197" mass="21989">MALALDSHRPARRNRQLSSTPSQRHSKVTPISPDRRSSVAGSIATADSLPRRSRAKATPVGKQRRSTSPKQVVAFQQRTQQQPVWLRWLSLLQRSSSALGFFLVAATLVVYGSTVYSQQRWDAASEQLDDLRRDERQFLEKMESLKQQVAEQTATSQTGLVVPKRENFLFLKPASARPAPRNSAPVSRSGTSEPMGY</sequence>
<evidence type="ECO:0000256" key="1">
    <source>
        <dbReference type="SAM" id="MobiDB-lite"/>
    </source>
</evidence>
<accession>A0A928Z750</accession>
<evidence type="ECO:0000313" key="3">
    <source>
        <dbReference type="Proteomes" id="UP000621799"/>
    </source>
</evidence>
<dbReference type="AlphaFoldDB" id="A0A928Z750"/>